<dbReference type="Pfam" id="PF00512">
    <property type="entry name" value="HisKA"/>
    <property type="match status" value="1"/>
</dbReference>
<comment type="catalytic activity">
    <reaction evidence="1">
        <text>ATP + protein L-histidine = ADP + protein N-phospho-L-histidine.</text>
        <dbReference type="EC" id="2.7.13.3"/>
    </reaction>
</comment>
<feature type="coiled-coil region" evidence="14">
    <location>
        <begin position="653"/>
        <end position="680"/>
    </location>
</feature>
<evidence type="ECO:0000256" key="8">
    <source>
        <dbReference type="ARBA" id="ARBA00022741"/>
    </source>
</evidence>
<keyword evidence="6" id="KW-0808">Transferase</keyword>
<evidence type="ECO:0000256" key="10">
    <source>
        <dbReference type="ARBA" id="ARBA00022840"/>
    </source>
</evidence>
<dbReference type="PANTHER" id="PTHR45528:SF1">
    <property type="entry name" value="SENSOR HISTIDINE KINASE CPXA"/>
    <property type="match status" value="1"/>
</dbReference>
<reference evidence="17 18" key="1">
    <citation type="journal article" date="2019" name="Nat. Med.">
        <title>A library of human gut bacterial isolates paired with longitudinal multiomics data enables mechanistic microbiome research.</title>
        <authorList>
            <person name="Poyet M."/>
            <person name="Groussin M."/>
            <person name="Gibbons S.M."/>
            <person name="Avila-Pacheco J."/>
            <person name="Jiang X."/>
            <person name="Kearney S.M."/>
            <person name="Perrotta A.R."/>
            <person name="Berdy B."/>
            <person name="Zhao S."/>
            <person name="Lieberman T.D."/>
            <person name="Swanson P.K."/>
            <person name="Smith M."/>
            <person name="Roesemann S."/>
            <person name="Alexander J.E."/>
            <person name="Rich S.A."/>
            <person name="Livny J."/>
            <person name="Vlamakis H."/>
            <person name="Clish C."/>
            <person name="Bullock K."/>
            <person name="Deik A."/>
            <person name="Scott J."/>
            <person name="Pierce K.A."/>
            <person name="Xavier R.J."/>
            <person name="Alm E.J."/>
        </authorList>
    </citation>
    <scope>NUCLEOTIDE SEQUENCE [LARGE SCALE GENOMIC DNA]</scope>
    <source>
        <strain evidence="17 18">BIOML-A1</strain>
    </source>
</reference>
<dbReference type="RefSeq" id="WP_155175091.1">
    <property type="nucleotide sequence ID" value="NZ_WNAK01000002.1"/>
</dbReference>
<dbReference type="GO" id="GO:0005524">
    <property type="term" value="F:ATP binding"/>
    <property type="evidence" value="ECO:0007669"/>
    <property type="project" value="UniProtKB-KW"/>
</dbReference>
<evidence type="ECO:0000256" key="9">
    <source>
        <dbReference type="ARBA" id="ARBA00022777"/>
    </source>
</evidence>
<protein>
    <recommendedName>
        <fullName evidence="3">histidine kinase</fullName>
        <ecNumber evidence="3">2.7.13.3</ecNumber>
    </recommendedName>
</protein>
<evidence type="ECO:0000256" key="6">
    <source>
        <dbReference type="ARBA" id="ARBA00022679"/>
    </source>
</evidence>
<dbReference type="GO" id="GO:0000155">
    <property type="term" value="F:phosphorelay sensor kinase activity"/>
    <property type="evidence" value="ECO:0007669"/>
    <property type="project" value="InterPro"/>
</dbReference>
<dbReference type="PANTHER" id="PTHR45528">
    <property type="entry name" value="SENSOR HISTIDINE KINASE CPXA"/>
    <property type="match status" value="1"/>
</dbReference>
<dbReference type="Proteomes" id="UP000446657">
    <property type="component" value="Unassembled WGS sequence"/>
</dbReference>
<dbReference type="Pfam" id="PF02518">
    <property type="entry name" value="HATPase_c"/>
    <property type="match status" value="1"/>
</dbReference>
<keyword evidence="10" id="KW-0067">ATP-binding</keyword>
<evidence type="ECO:0000313" key="18">
    <source>
        <dbReference type="Proteomes" id="UP000446657"/>
    </source>
</evidence>
<dbReference type="AlphaFoldDB" id="A0A844KIS1"/>
<dbReference type="SMART" id="SM00387">
    <property type="entry name" value="HATPase_c"/>
    <property type="match status" value="1"/>
</dbReference>
<dbReference type="InterPro" id="IPR003661">
    <property type="entry name" value="HisK_dim/P_dom"/>
</dbReference>
<feature type="transmembrane region" description="Helical" evidence="15">
    <location>
        <begin position="442"/>
        <end position="468"/>
    </location>
</feature>
<keyword evidence="7 15" id="KW-0812">Transmembrane</keyword>
<evidence type="ECO:0000256" key="7">
    <source>
        <dbReference type="ARBA" id="ARBA00022692"/>
    </source>
</evidence>
<keyword evidence="4" id="KW-1003">Cell membrane</keyword>
<organism evidence="17 18">
    <name type="scientific">Roseburia faecis</name>
    <dbReference type="NCBI Taxonomy" id="301302"/>
    <lineage>
        <taxon>Bacteria</taxon>
        <taxon>Bacillati</taxon>
        <taxon>Bacillota</taxon>
        <taxon>Clostridia</taxon>
        <taxon>Lachnospirales</taxon>
        <taxon>Lachnospiraceae</taxon>
        <taxon>Roseburia</taxon>
    </lineage>
</organism>
<dbReference type="InterPro" id="IPR050398">
    <property type="entry name" value="HssS/ArlS-like"/>
</dbReference>
<feature type="transmembrane region" description="Helical" evidence="15">
    <location>
        <begin position="414"/>
        <end position="436"/>
    </location>
</feature>
<evidence type="ECO:0000256" key="15">
    <source>
        <dbReference type="SAM" id="Phobius"/>
    </source>
</evidence>
<dbReference type="EMBL" id="WNAL01000002">
    <property type="protein sequence ID" value="MTR80346.1"/>
    <property type="molecule type" value="Genomic_DNA"/>
</dbReference>
<evidence type="ECO:0000256" key="11">
    <source>
        <dbReference type="ARBA" id="ARBA00022989"/>
    </source>
</evidence>
<dbReference type="InterPro" id="IPR036890">
    <property type="entry name" value="HATPase_C_sf"/>
</dbReference>
<sequence length="843" mass="95546">MNEKKDKKSKKPECVSKNWKSSQGIRLLAMVLAIVSGFFVAVTGVITVTLGMTSDLQGSQKDIEKTLDTELLRSYAYWMGDAVTGISKKQDEADALKKFDDGNIVYSLVKKKPKGKETELVCGNNTGTLNKENALAWLKFTDENEFHTNDRSFWDMLLGRNRGQYMQKVKHYTQVDHFIYDNGVIYCYAGDTLFRINSFSFSAVPEESDLEPYVEYTYRESDDGGRYCAENGEQLKKGKLEPYLKSSELRFDFDGLEAGYLWSKKDGIYPIRQESIADTYAKAKVFQWQDFSFAYEDQQGRIYYNPHQEKEATEYTLYLTAADSLKGSTATVSSLFSPEVGGETHIVIDSGKTQFFQKAHTLAGVVVQLRKTSGWWLLLSALVWLVSLGVLFVSAGWKKGFDTVQIRRIDRIPFGIYTGISGLAFLGCGMVCLYMGDLLMQNAGIVFCISFFAIAFALAELIVYEYVISIIVRIRAGKFWHYTLLRLLLNPFRRIKRELHEIRLALLASLSMTVKVTVVFLVVFLIEAFLLLCAGADGGIIMVYLLWKVVEYGVLLKIVVQFRQIFDGGERIAKGDYSHPIDTGKMMYELRAHAENLNNVQTGVAAAVEEKMKSERFRTELITNVSHDIKTPLTSIINYVDLIKKEPTESETMREYIEVLDRQSNRLKKLIEDLMEASKASTGNLPVNPEVCDATVVLTQIVGEFSEKAEANQLEMVVECPQPPVEIYVDGRHLWRIIDNLMGNICKYAQPGTRVYVTLEKFHGMVIMTFRNISKDRLKMTSEELFGRFVRGDSSRNTEGHGLGLSIAKSLTELMHGNLAVQMDGDLFKVILSFEEYQEVKKQ</sequence>
<dbReference type="EC" id="2.7.13.3" evidence="3"/>
<evidence type="ECO:0000256" key="4">
    <source>
        <dbReference type="ARBA" id="ARBA00022475"/>
    </source>
</evidence>
<evidence type="ECO:0000256" key="3">
    <source>
        <dbReference type="ARBA" id="ARBA00012438"/>
    </source>
</evidence>
<dbReference type="Gene3D" id="1.10.287.130">
    <property type="match status" value="1"/>
</dbReference>
<keyword evidence="12" id="KW-0902">Two-component regulatory system</keyword>
<gene>
    <name evidence="17" type="ORF">GMD30_01200</name>
</gene>
<dbReference type="SMART" id="SM00388">
    <property type="entry name" value="HisKA"/>
    <property type="match status" value="1"/>
</dbReference>
<proteinExistence type="predicted"/>
<comment type="subcellular location">
    <subcellularLocation>
        <location evidence="2">Cell membrane</location>
        <topology evidence="2">Multi-pass membrane protein</topology>
    </subcellularLocation>
</comment>
<dbReference type="InterPro" id="IPR036097">
    <property type="entry name" value="HisK_dim/P_sf"/>
</dbReference>
<evidence type="ECO:0000256" key="14">
    <source>
        <dbReference type="SAM" id="Coils"/>
    </source>
</evidence>
<dbReference type="GO" id="GO:0005886">
    <property type="term" value="C:plasma membrane"/>
    <property type="evidence" value="ECO:0007669"/>
    <property type="project" value="UniProtKB-SubCell"/>
</dbReference>
<keyword evidence="8" id="KW-0547">Nucleotide-binding</keyword>
<feature type="transmembrane region" description="Helical" evidence="15">
    <location>
        <begin position="27"/>
        <end position="52"/>
    </location>
</feature>
<feature type="transmembrane region" description="Helical" evidence="15">
    <location>
        <begin position="375"/>
        <end position="393"/>
    </location>
</feature>
<keyword evidence="9" id="KW-0418">Kinase</keyword>
<dbReference type="PROSITE" id="PS50109">
    <property type="entry name" value="HIS_KIN"/>
    <property type="match status" value="1"/>
</dbReference>
<dbReference type="SUPFAM" id="SSF55874">
    <property type="entry name" value="ATPase domain of HSP90 chaperone/DNA topoisomerase II/histidine kinase"/>
    <property type="match status" value="1"/>
</dbReference>
<name>A0A844KIS1_9FIRM</name>
<feature type="domain" description="Histidine kinase" evidence="16">
    <location>
        <begin position="624"/>
        <end position="822"/>
    </location>
</feature>
<comment type="caution">
    <text evidence="17">The sequence shown here is derived from an EMBL/GenBank/DDBJ whole genome shotgun (WGS) entry which is preliminary data.</text>
</comment>
<evidence type="ECO:0000259" key="16">
    <source>
        <dbReference type="PROSITE" id="PS50109"/>
    </source>
</evidence>
<feature type="transmembrane region" description="Helical" evidence="15">
    <location>
        <begin position="502"/>
        <end position="523"/>
    </location>
</feature>
<dbReference type="FunFam" id="1.10.287.130:FF:000008">
    <property type="entry name" value="Two-component sensor histidine kinase"/>
    <property type="match status" value="1"/>
</dbReference>
<keyword evidence="5" id="KW-0597">Phosphoprotein</keyword>
<evidence type="ECO:0000256" key="2">
    <source>
        <dbReference type="ARBA" id="ARBA00004651"/>
    </source>
</evidence>
<accession>A0A844KIS1</accession>
<dbReference type="SUPFAM" id="SSF47384">
    <property type="entry name" value="Homodimeric domain of signal transducing histidine kinase"/>
    <property type="match status" value="1"/>
</dbReference>
<dbReference type="InterPro" id="IPR005467">
    <property type="entry name" value="His_kinase_dom"/>
</dbReference>
<dbReference type="InterPro" id="IPR003594">
    <property type="entry name" value="HATPase_dom"/>
</dbReference>
<keyword evidence="14" id="KW-0175">Coiled coil</keyword>
<evidence type="ECO:0000256" key="12">
    <source>
        <dbReference type="ARBA" id="ARBA00023012"/>
    </source>
</evidence>
<dbReference type="CDD" id="cd00082">
    <property type="entry name" value="HisKA"/>
    <property type="match status" value="1"/>
</dbReference>
<evidence type="ECO:0000256" key="1">
    <source>
        <dbReference type="ARBA" id="ARBA00000085"/>
    </source>
</evidence>
<evidence type="ECO:0000256" key="5">
    <source>
        <dbReference type="ARBA" id="ARBA00022553"/>
    </source>
</evidence>
<evidence type="ECO:0000256" key="13">
    <source>
        <dbReference type="ARBA" id="ARBA00023136"/>
    </source>
</evidence>
<dbReference type="Gene3D" id="3.30.565.10">
    <property type="entry name" value="Histidine kinase-like ATPase, C-terminal domain"/>
    <property type="match status" value="1"/>
</dbReference>
<keyword evidence="13 15" id="KW-0472">Membrane</keyword>
<keyword evidence="11 15" id="KW-1133">Transmembrane helix</keyword>
<evidence type="ECO:0000313" key="17">
    <source>
        <dbReference type="EMBL" id="MTR80346.1"/>
    </source>
</evidence>